<dbReference type="EMBL" id="CP022753">
    <property type="protein sequence ID" value="ASU83561.1"/>
    <property type="molecule type" value="Genomic_DNA"/>
</dbReference>
<name>A0A223S634_9ACTN</name>
<protein>
    <submittedName>
        <fullName evidence="1">Uncharacterized protein</fullName>
    </submittedName>
</protein>
<gene>
    <name evidence="1" type="ORF">CDO52_12870</name>
</gene>
<dbReference type="RefSeq" id="WP_017616834.1">
    <property type="nucleotide sequence ID" value="NZ_ANBG01000025.1"/>
</dbReference>
<reference evidence="1 2" key="1">
    <citation type="submission" date="2017-08" db="EMBL/GenBank/DDBJ databases">
        <title>The complete genome sequence of Nocardiopsis gilva YIM 90087.</title>
        <authorList>
            <person name="Yin M."/>
            <person name="Tang S."/>
        </authorList>
    </citation>
    <scope>NUCLEOTIDE SEQUENCE [LARGE SCALE GENOMIC DNA]</scope>
    <source>
        <strain evidence="1 2">YIM 90087</strain>
    </source>
</reference>
<sequence length="81" mass="9352">MSTEVSKCTRCTRAVPTEPPREGVRYRLRMTTTTHILRFSIWRFRWMPAHPADRVQTTYTDLTLCDTCAADVLAFAQGKET</sequence>
<evidence type="ECO:0000313" key="2">
    <source>
        <dbReference type="Proteomes" id="UP000215005"/>
    </source>
</evidence>
<dbReference type="KEGG" id="ngv:CDO52_12870"/>
<dbReference type="Proteomes" id="UP000215005">
    <property type="component" value="Chromosome"/>
</dbReference>
<dbReference type="AlphaFoldDB" id="A0A223S634"/>
<evidence type="ECO:0000313" key="1">
    <source>
        <dbReference type="EMBL" id="ASU83561.1"/>
    </source>
</evidence>
<keyword evidence="2" id="KW-1185">Reference proteome</keyword>
<organism evidence="1 2">
    <name type="scientific">Nocardiopsis gilva YIM 90087</name>
    <dbReference type="NCBI Taxonomy" id="1235441"/>
    <lineage>
        <taxon>Bacteria</taxon>
        <taxon>Bacillati</taxon>
        <taxon>Actinomycetota</taxon>
        <taxon>Actinomycetes</taxon>
        <taxon>Streptosporangiales</taxon>
        <taxon>Nocardiopsidaceae</taxon>
        <taxon>Nocardiopsis</taxon>
    </lineage>
</organism>
<accession>A0A223S634</accession>
<proteinExistence type="predicted"/>